<keyword evidence="8" id="KW-1133">Transmembrane helix</keyword>
<gene>
    <name evidence="10" type="ORF">TAV2_LOCUS22850</name>
</gene>
<comment type="function">
    <text evidence="6">Seed storage protein.</text>
</comment>
<dbReference type="PANTHER" id="PTHR31189:SF74">
    <property type="entry name" value="12S SEED STORAGE PROTEIN CRC"/>
    <property type="match status" value="1"/>
</dbReference>
<evidence type="ECO:0000256" key="5">
    <source>
        <dbReference type="ARBA" id="ARBA00023157"/>
    </source>
</evidence>
<evidence type="ECO:0000256" key="8">
    <source>
        <dbReference type="SAM" id="Phobius"/>
    </source>
</evidence>
<dbReference type="PROSITE" id="PS00305">
    <property type="entry name" value="11S_SEED_STORAGE"/>
    <property type="match status" value="1"/>
</dbReference>
<keyword evidence="2" id="KW-0732">Signal</keyword>
<feature type="transmembrane region" description="Helical" evidence="8">
    <location>
        <begin position="64"/>
        <end position="87"/>
    </location>
</feature>
<dbReference type="Gene3D" id="2.60.120.10">
    <property type="entry name" value="Jelly Rolls"/>
    <property type="match status" value="3"/>
</dbReference>
<comment type="subunit">
    <text evidence="6">Hexamer; each subunit is composed of an acidic and a basic chain derived from a single precursor and linked by a disulfide bond.</text>
</comment>
<dbReference type="GO" id="GO:0010431">
    <property type="term" value="P:seed maturation"/>
    <property type="evidence" value="ECO:0007669"/>
    <property type="project" value="UniProtKB-ARBA"/>
</dbReference>
<accession>A0AAU9SYG9</accession>
<dbReference type="InterPro" id="IPR050253">
    <property type="entry name" value="Seed_Storage-Functional"/>
</dbReference>
<dbReference type="PRINTS" id="PR00439">
    <property type="entry name" value="11SGLOBULIN"/>
</dbReference>
<dbReference type="FunFam" id="2.60.120.10:FF:000073">
    <property type="entry name" value="Glycinin G1"/>
    <property type="match status" value="1"/>
</dbReference>
<evidence type="ECO:0000256" key="1">
    <source>
        <dbReference type="ARBA" id="ARBA00007178"/>
    </source>
</evidence>
<evidence type="ECO:0000259" key="9">
    <source>
        <dbReference type="SMART" id="SM00835"/>
    </source>
</evidence>
<dbReference type="Proteomes" id="UP000836841">
    <property type="component" value="Chromosome 7"/>
</dbReference>
<keyword evidence="8" id="KW-0812">Transmembrane</keyword>
<feature type="domain" description="Cupin type-1" evidence="9">
    <location>
        <begin position="102"/>
        <end position="344"/>
    </location>
</feature>
<evidence type="ECO:0000256" key="3">
    <source>
        <dbReference type="ARBA" id="ARBA00022761"/>
    </source>
</evidence>
<protein>
    <recommendedName>
        <fullName evidence="9">Cupin type-1 domain-containing protein</fullName>
    </recommendedName>
</protein>
<feature type="region of interest" description="Disordered" evidence="7">
    <location>
        <begin position="182"/>
        <end position="248"/>
    </location>
</feature>
<evidence type="ECO:0000313" key="10">
    <source>
        <dbReference type="EMBL" id="CAH2077676.1"/>
    </source>
</evidence>
<organism evidence="10 11">
    <name type="scientific">Thlaspi arvense</name>
    <name type="common">Field penny-cress</name>
    <dbReference type="NCBI Taxonomy" id="13288"/>
    <lineage>
        <taxon>Eukaryota</taxon>
        <taxon>Viridiplantae</taxon>
        <taxon>Streptophyta</taxon>
        <taxon>Embryophyta</taxon>
        <taxon>Tracheophyta</taxon>
        <taxon>Spermatophyta</taxon>
        <taxon>Magnoliopsida</taxon>
        <taxon>eudicotyledons</taxon>
        <taxon>Gunneridae</taxon>
        <taxon>Pentapetalae</taxon>
        <taxon>rosids</taxon>
        <taxon>malvids</taxon>
        <taxon>Brassicales</taxon>
        <taxon>Brassicaceae</taxon>
        <taxon>Thlaspideae</taxon>
        <taxon>Thlaspi</taxon>
    </lineage>
</organism>
<dbReference type="AlphaFoldDB" id="A0AAU9SYG9"/>
<dbReference type="GO" id="GO:0045735">
    <property type="term" value="F:nutrient reservoir activity"/>
    <property type="evidence" value="ECO:0007669"/>
    <property type="project" value="UniProtKB-KW"/>
</dbReference>
<dbReference type="CDD" id="cd02243">
    <property type="entry name" value="cupin_11S_legumin_C"/>
    <property type="match status" value="1"/>
</dbReference>
<keyword evidence="8" id="KW-0472">Membrane</keyword>
<evidence type="ECO:0000256" key="2">
    <source>
        <dbReference type="ARBA" id="ARBA00022729"/>
    </source>
</evidence>
<evidence type="ECO:0000256" key="4">
    <source>
        <dbReference type="ARBA" id="ARBA00023129"/>
    </source>
</evidence>
<feature type="domain" description="Cupin type-1" evidence="9">
    <location>
        <begin position="401"/>
        <end position="550"/>
    </location>
</feature>
<evidence type="ECO:0000313" key="11">
    <source>
        <dbReference type="Proteomes" id="UP000836841"/>
    </source>
</evidence>
<keyword evidence="11" id="KW-1185">Reference proteome</keyword>
<proteinExistence type="inferred from homology"/>
<dbReference type="EMBL" id="OU466863">
    <property type="protein sequence ID" value="CAH2077676.1"/>
    <property type="molecule type" value="Genomic_DNA"/>
</dbReference>
<dbReference type="CDD" id="cd02242">
    <property type="entry name" value="cupin_11S_legumin_N"/>
    <property type="match status" value="1"/>
</dbReference>
<feature type="compositionally biased region" description="Low complexity" evidence="7">
    <location>
        <begin position="185"/>
        <end position="200"/>
    </location>
</feature>
<sequence>MRRHLLELRESRVKTIDPRLHAKPILRGANLLAHSGYLKLIYQTPFSSSISHRYTKKRRKMVKLGNLLVATFGVLLLLNVCLARQSLGVPPQMQNACNLDNLDVLQATETIKSEAGQVEYWDHNHPQLRCAGVSVSRLIIEQGGLYLPTFFTSPKVSYVVQGVGISGRVVPGCAETFMDSQPMMQGQQQGQGQQGQPWQGQGQGQQGQGQQGQGQQGQGQQGQGQQGQGQQGQEPQGQQQQGQQGFRDMHQKVEHVRHGDIIANTPGSAHWIYNTGDQPLIIISLLDVANYQNQLDRNPRTFRLAGNNPQGGGQQQQQQEKNLLSGFDAKVLAQALKINVRLAQELQNQQDKRGNIVRVRGPFQVVRPPLRQPYESEKWRHPRGPQDNGLEETICSMRTHENIDDPARADVYKPNVGRVTTANSLTLPILQYVRLSATRGIIQGNAMVLPKYNMNANEILYCTGGQARIQVVNDNGQNVLDQQVQKGQLVVIPQGFAYAVVSRGNNFEWISFKTHANAMISTLAGRTSALSALPLEVIANGYQVSLEEARRIKFNTLETTLTHAQSGQQQLIEQIVEA</sequence>
<evidence type="ECO:0000256" key="7">
    <source>
        <dbReference type="SAM" id="MobiDB-lite"/>
    </source>
</evidence>
<feature type="compositionally biased region" description="Gly residues" evidence="7">
    <location>
        <begin position="201"/>
        <end position="230"/>
    </location>
</feature>
<keyword evidence="4 6" id="KW-0708">Seed storage protein</keyword>
<comment type="similarity">
    <text evidence="1 6">Belongs to the 11S seed storage protein (globulins) family.</text>
</comment>
<dbReference type="SUPFAM" id="SSF51182">
    <property type="entry name" value="RmlC-like cupins"/>
    <property type="match status" value="1"/>
</dbReference>
<feature type="compositionally biased region" description="Low complexity" evidence="7">
    <location>
        <begin position="231"/>
        <end position="245"/>
    </location>
</feature>
<dbReference type="Pfam" id="PF00190">
    <property type="entry name" value="Cupin_1"/>
    <property type="match status" value="2"/>
</dbReference>
<dbReference type="InterPro" id="IPR022379">
    <property type="entry name" value="11S_seedstore_CS"/>
</dbReference>
<dbReference type="SMART" id="SM00835">
    <property type="entry name" value="Cupin_1"/>
    <property type="match status" value="2"/>
</dbReference>
<dbReference type="InterPro" id="IPR006045">
    <property type="entry name" value="Cupin_1"/>
</dbReference>
<dbReference type="PANTHER" id="PTHR31189">
    <property type="entry name" value="OS03G0336100 PROTEIN-RELATED"/>
    <property type="match status" value="1"/>
</dbReference>
<evidence type="ECO:0000256" key="6">
    <source>
        <dbReference type="RuleBase" id="RU003681"/>
    </source>
</evidence>
<keyword evidence="5 6" id="KW-1015">Disulfide bond</keyword>
<dbReference type="InterPro" id="IPR006044">
    <property type="entry name" value="11S_seedstore_pln"/>
</dbReference>
<keyword evidence="3 6" id="KW-0758">Storage protein</keyword>
<reference evidence="10 11" key="1">
    <citation type="submission" date="2022-03" db="EMBL/GenBank/DDBJ databases">
        <authorList>
            <person name="Nunn A."/>
            <person name="Chopra R."/>
            <person name="Nunn A."/>
            <person name="Contreras Garrido A."/>
        </authorList>
    </citation>
    <scope>NUCLEOTIDE SEQUENCE [LARGE SCALE GENOMIC DNA]</scope>
</reference>
<name>A0AAU9SYG9_THLAR</name>
<dbReference type="InterPro" id="IPR014710">
    <property type="entry name" value="RmlC-like_jellyroll"/>
</dbReference>
<dbReference type="InterPro" id="IPR011051">
    <property type="entry name" value="RmlC_Cupin_sf"/>
</dbReference>